<keyword evidence="6 7" id="KW-0460">Magnesium</keyword>
<dbReference type="InterPro" id="IPR000760">
    <property type="entry name" value="Inositol_monophosphatase-like"/>
</dbReference>
<feature type="binding site" evidence="6">
    <location>
        <position position="82"/>
    </location>
    <ligand>
        <name>Mg(2+)</name>
        <dbReference type="ChEBI" id="CHEBI:18420"/>
        <label>2</label>
    </ligand>
</feature>
<comment type="subcellular location">
    <subcellularLocation>
        <location evidence="6">Cell inner membrane</location>
        <topology evidence="6">Peripheral membrane protein</topology>
        <orientation evidence="6">Cytoplasmic side</orientation>
    </subcellularLocation>
</comment>
<dbReference type="NCBIfam" id="TIGR01331">
    <property type="entry name" value="bisphos_cysQ"/>
    <property type="match status" value="1"/>
</dbReference>
<comment type="cofactor">
    <cofactor evidence="6 7">
        <name>Mg(2+)</name>
        <dbReference type="ChEBI" id="CHEBI:18420"/>
    </cofactor>
</comment>
<dbReference type="InterPro" id="IPR020550">
    <property type="entry name" value="Inositol_monophosphatase_CS"/>
</dbReference>
<evidence type="ECO:0000256" key="1">
    <source>
        <dbReference type="ARBA" id="ARBA00005289"/>
    </source>
</evidence>
<dbReference type="EC" id="3.1.3.7" evidence="6"/>
<dbReference type="Proteomes" id="UP000231987">
    <property type="component" value="Unassembled WGS sequence"/>
</dbReference>
<feature type="binding site" evidence="7">
    <location>
        <position position="84"/>
    </location>
    <ligand>
        <name>Mg(2+)</name>
        <dbReference type="ChEBI" id="CHEBI:18420"/>
        <label>1</label>
        <note>catalytic</note>
    </ligand>
</feature>
<feature type="binding site" evidence="7">
    <location>
        <position position="211"/>
    </location>
    <ligand>
        <name>Mg(2+)</name>
        <dbReference type="ChEBI" id="CHEBI:18420"/>
        <label>1</label>
        <note>catalytic</note>
    </ligand>
</feature>
<dbReference type="InterPro" id="IPR006240">
    <property type="entry name" value="CysQ"/>
</dbReference>
<comment type="function">
    <text evidence="6">Converts adenosine-3',5'-bisphosphate (PAP) to AMP.</text>
</comment>
<name>A0A2J0Z4P6_RHIML</name>
<dbReference type="RefSeq" id="WP_100671913.1">
    <property type="nucleotide sequence ID" value="NZ_CP141212.1"/>
</dbReference>
<keyword evidence="5 6" id="KW-0472">Membrane</keyword>
<dbReference type="GO" id="GO:0046854">
    <property type="term" value="P:phosphatidylinositol phosphate biosynthetic process"/>
    <property type="evidence" value="ECO:0007669"/>
    <property type="project" value="InterPro"/>
</dbReference>
<feature type="binding site" evidence="6">
    <location>
        <position position="211"/>
    </location>
    <ligand>
        <name>Mg(2+)</name>
        <dbReference type="ChEBI" id="CHEBI:18420"/>
        <label>2</label>
    </ligand>
</feature>
<feature type="binding site" evidence="6">
    <location>
        <position position="62"/>
    </location>
    <ligand>
        <name>Mg(2+)</name>
        <dbReference type="ChEBI" id="CHEBI:18420"/>
        <label>1</label>
    </ligand>
</feature>
<evidence type="ECO:0000256" key="2">
    <source>
        <dbReference type="ARBA" id="ARBA00022475"/>
    </source>
</evidence>
<dbReference type="Pfam" id="PF00459">
    <property type="entry name" value="Inositol_P"/>
    <property type="match status" value="1"/>
</dbReference>
<dbReference type="GO" id="GO:0000103">
    <property type="term" value="P:sulfate assimilation"/>
    <property type="evidence" value="ECO:0007669"/>
    <property type="project" value="TreeGrafter"/>
</dbReference>
<feature type="binding site" evidence="6">
    <location>
        <position position="84"/>
    </location>
    <ligand>
        <name>Mg(2+)</name>
        <dbReference type="ChEBI" id="CHEBI:18420"/>
        <label>1</label>
    </ligand>
</feature>
<protein>
    <recommendedName>
        <fullName evidence="6">3'(2'),5'-bisphosphate nucleotidase CysQ</fullName>
        <ecNumber evidence="6">3.1.3.7</ecNumber>
    </recommendedName>
    <alternativeName>
        <fullName evidence="6">3'(2'),5-bisphosphonucleoside 3'(2')-phosphohydrolase</fullName>
    </alternativeName>
    <alternativeName>
        <fullName evidence="6">3'-phosphoadenosine 5'-phosphate phosphatase</fullName>
        <shortName evidence="6">PAP phosphatase</shortName>
    </alternativeName>
</protein>
<feature type="binding site" evidence="6">
    <location>
        <begin position="84"/>
        <end position="87"/>
    </location>
    <ligand>
        <name>substrate</name>
    </ligand>
</feature>
<dbReference type="Gene3D" id="3.30.540.10">
    <property type="entry name" value="Fructose-1,6-Bisphosphatase, subunit A, domain 1"/>
    <property type="match status" value="1"/>
</dbReference>
<dbReference type="HAMAP" id="MF_02095">
    <property type="entry name" value="CysQ"/>
    <property type="match status" value="1"/>
</dbReference>
<dbReference type="PANTHER" id="PTHR43028:SF5">
    <property type="entry name" value="3'(2'),5'-BISPHOSPHATE NUCLEOTIDASE 1"/>
    <property type="match status" value="1"/>
</dbReference>
<feature type="binding site" evidence="6">
    <location>
        <position position="82"/>
    </location>
    <ligand>
        <name>Mg(2+)</name>
        <dbReference type="ChEBI" id="CHEBI:18420"/>
        <label>1</label>
    </ligand>
</feature>
<comment type="caution">
    <text evidence="8">The sequence shown here is derived from an EMBL/GenBank/DDBJ whole genome shotgun (WGS) entry which is preliminary data.</text>
</comment>
<evidence type="ECO:0000256" key="3">
    <source>
        <dbReference type="ARBA" id="ARBA00022519"/>
    </source>
</evidence>
<dbReference type="PRINTS" id="PR00377">
    <property type="entry name" value="IMPHPHTASES"/>
</dbReference>
<feature type="binding site" evidence="7">
    <location>
        <position position="62"/>
    </location>
    <ligand>
        <name>Mg(2+)</name>
        <dbReference type="ChEBI" id="CHEBI:18420"/>
        <label>1</label>
        <note>catalytic</note>
    </ligand>
</feature>
<keyword evidence="2 6" id="KW-1003">Cell membrane</keyword>
<dbReference type="SUPFAM" id="SSF56655">
    <property type="entry name" value="Carbohydrate phosphatase"/>
    <property type="match status" value="1"/>
</dbReference>
<feature type="binding site" evidence="7">
    <location>
        <position position="85"/>
    </location>
    <ligand>
        <name>Mg(2+)</name>
        <dbReference type="ChEBI" id="CHEBI:18420"/>
        <label>1</label>
        <note>catalytic</note>
    </ligand>
</feature>
<accession>A0A2J0Z4P6</accession>
<keyword evidence="3 6" id="KW-0997">Cell inner membrane</keyword>
<evidence type="ECO:0000256" key="4">
    <source>
        <dbReference type="ARBA" id="ARBA00022801"/>
    </source>
</evidence>
<dbReference type="GO" id="GO:0000287">
    <property type="term" value="F:magnesium ion binding"/>
    <property type="evidence" value="ECO:0007669"/>
    <property type="project" value="UniProtKB-UniRule"/>
</dbReference>
<dbReference type="AlphaFoldDB" id="A0A2J0Z4P6"/>
<dbReference type="CDD" id="cd01638">
    <property type="entry name" value="CysQ"/>
    <property type="match status" value="1"/>
</dbReference>
<dbReference type="EMBL" id="NJGD01000004">
    <property type="protein sequence ID" value="PJR15464.1"/>
    <property type="molecule type" value="Genomic_DNA"/>
</dbReference>
<comment type="similarity">
    <text evidence="1 6">Belongs to the inositol monophosphatase superfamily. CysQ family.</text>
</comment>
<proteinExistence type="inferred from homology"/>
<evidence type="ECO:0000313" key="8">
    <source>
        <dbReference type="EMBL" id="PJR15464.1"/>
    </source>
</evidence>
<organism evidence="8 9">
    <name type="scientific">Rhizobium meliloti</name>
    <name type="common">Ensifer meliloti</name>
    <name type="synonym">Sinorhizobium meliloti</name>
    <dbReference type="NCBI Taxonomy" id="382"/>
    <lineage>
        <taxon>Bacteria</taxon>
        <taxon>Pseudomonadati</taxon>
        <taxon>Pseudomonadota</taxon>
        <taxon>Alphaproteobacteria</taxon>
        <taxon>Hyphomicrobiales</taxon>
        <taxon>Rhizobiaceae</taxon>
        <taxon>Sinorhizobium/Ensifer group</taxon>
        <taxon>Sinorhizobium</taxon>
    </lineage>
</organism>
<reference evidence="8 9" key="1">
    <citation type="submission" date="2017-06" db="EMBL/GenBank/DDBJ databases">
        <title>Ensifer strains isolated from leguminous trees and herbs display diverse denitrification phenotypes with some acting as strong N2O sinks.</title>
        <authorList>
            <person name="Woliy K."/>
            <person name="Mania D."/>
            <person name="Bakken L.R."/>
            <person name="Frostegard A."/>
        </authorList>
    </citation>
    <scope>NUCLEOTIDE SEQUENCE [LARGE SCALE GENOMIC DNA]</scope>
    <source>
        <strain evidence="8 9">AC50a</strain>
    </source>
</reference>
<dbReference type="PANTHER" id="PTHR43028">
    <property type="entry name" value="3'(2'),5'-BISPHOSPHATE NUCLEOTIDASE 1"/>
    <property type="match status" value="1"/>
</dbReference>
<evidence type="ECO:0000313" key="9">
    <source>
        <dbReference type="Proteomes" id="UP000231987"/>
    </source>
</evidence>
<dbReference type="GO" id="GO:0005886">
    <property type="term" value="C:plasma membrane"/>
    <property type="evidence" value="ECO:0007669"/>
    <property type="project" value="UniProtKB-SubCell"/>
</dbReference>
<evidence type="ECO:0000256" key="7">
    <source>
        <dbReference type="PIRSR" id="PIRSR600760-2"/>
    </source>
</evidence>
<comment type="catalytic activity">
    <reaction evidence="6">
        <text>adenosine 3',5'-bisphosphate + H2O = AMP + phosphate</text>
        <dbReference type="Rhea" id="RHEA:10040"/>
        <dbReference type="ChEBI" id="CHEBI:15377"/>
        <dbReference type="ChEBI" id="CHEBI:43474"/>
        <dbReference type="ChEBI" id="CHEBI:58343"/>
        <dbReference type="ChEBI" id="CHEBI:456215"/>
        <dbReference type="EC" id="3.1.3.7"/>
    </reaction>
</comment>
<dbReference type="GO" id="GO:0008441">
    <property type="term" value="F:3'(2'),5'-bisphosphate nucleotidase activity"/>
    <property type="evidence" value="ECO:0007669"/>
    <property type="project" value="UniProtKB-UniRule"/>
</dbReference>
<feature type="binding site" evidence="6">
    <location>
        <position position="62"/>
    </location>
    <ligand>
        <name>substrate</name>
    </ligand>
</feature>
<keyword evidence="4 6" id="KW-0378">Hydrolase</keyword>
<dbReference type="PROSITE" id="PS00630">
    <property type="entry name" value="IMP_2"/>
    <property type="match status" value="1"/>
</dbReference>
<dbReference type="GO" id="GO:0050427">
    <property type="term" value="P:3'-phosphoadenosine 5'-phosphosulfate metabolic process"/>
    <property type="evidence" value="ECO:0007669"/>
    <property type="project" value="TreeGrafter"/>
</dbReference>
<feature type="binding site" evidence="7">
    <location>
        <position position="82"/>
    </location>
    <ligand>
        <name>Mg(2+)</name>
        <dbReference type="ChEBI" id="CHEBI:18420"/>
        <label>1</label>
        <note>catalytic</note>
    </ligand>
</feature>
<sequence length="258" mass="27327">MLDILETSALAAGQAILEIYRAGPAVTYKADASPVTDADHRAEQIILADLAAAFPDIPVVAEEEVAAGHAADIAGTRFFLVDPLDGTKEFVERNSHFTVNIGLIESGAPVAGVVYAPALGLIYSAAAGMAKKAAVEDGQVTGEWTTIGCRRCGDRPMALTSRWHNSPETISFLTDQGISDHEAVGSSLKFCLLAEGIADIYPRFSRTMEWDTAAGDAILRAAGGQTLTMAGNPLAYGKRNQPDDSDFANPWFISRGRA</sequence>
<evidence type="ECO:0000256" key="6">
    <source>
        <dbReference type="HAMAP-Rule" id="MF_02095"/>
    </source>
</evidence>
<feature type="binding site" evidence="6">
    <location>
        <position position="85"/>
    </location>
    <ligand>
        <name>Mg(2+)</name>
        <dbReference type="ChEBI" id="CHEBI:18420"/>
        <label>2</label>
    </ligand>
</feature>
<evidence type="ECO:0000256" key="5">
    <source>
        <dbReference type="ARBA" id="ARBA00023136"/>
    </source>
</evidence>
<feature type="binding site" evidence="6">
    <location>
        <position position="211"/>
    </location>
    <ligand>
        <name>substrate</name>
    </ligand>
</feature>
<dbReference type="InterPro" id="IPR050725">
    <property type="entry name" value="CysQ/Inositol_MonoPase"/>
</dbReference>
<gene>
    <name evidence="6 8" type="primary">cysQ</name>
    <name evidence="8" type="ORF">CEJ86_12235</name>
</gene>
<keyword evidence="6 7" id="KW-0479">Metal-binding</keyword>
<dbReference type="Gene3D" id="3.40.190.80">
    <property type="match status" value="1"/>
</dbReference>